<reference evidence="1 2" key="1">
    <citation type="submission" date="2019-03" db="EMBL/GenBank/DDBJ databases">
        <title>Genomic Encyclopedia of Type Strains, Phase IV (KMG-IV): sequencing the most valuable type-strain genomes for metagenomic binning, comparative biology and taxonomic classification.</title>
        <authorList>
            <person name="Goeker M."/>
        </authorList>
    </citation>
    <scope>NUCLEOTIDE SEQUENCE [LARGE SCALE GENOMIC DNA]</scope>
    <source>
        <strain evidence="1 2">DSM 19610</strain>
    </source>
</reference>
<dbReference type="RefSeq" id="WP_132971533.1">
    <property type="nucleotide sequence ID" value="NZ_SMFX01000001.1"/>
</dbReference>
<dbReference type="EMBL" id="SMFX01000001">
    <property type="protein sequence ID" value="TCK17673.1"/>
    <property type="molecule type" value="Genomic_DNA"/>
</dbReference>
<dbReference type="Pfam" id="PF11948">
    <property type="entry name" value="DUF3465"/>
    <property type="match status" value="1"/>
</dbReference>
<dbReference type="AlphaFoldDB" id="A0A4R1HAZ5"/>
<keyword evidence="2" id="KW-1185">Reference proteome</keyword>
<proteinExistence type="predicted"/>
<organism evidence="1 2">
    <name type="scientific">Thiogranum longum</name>
    <dbReference type="NCBI Taxonomy" id="1537524"/>
    <lineage>
        <taxon>Bacteria</taxon>
        <taxon>Pseudomonadati</taxon>
        <taxon>Pseudomonadota</taxon>
        <taxon>Gammaproteobacteria</taxon>
        <taxon>Chromatiales</taxon>
        <taxon>Ectothiorhodospiraceae</taxon>
        <taxon>Thiogranum</taxon>
    </lineage>
</organism>
<dbReference type="Proteomes" id="UP000295707">
    <property type="component" value="Unassembled WGS sequence"/>
</dbReference>
<name>A0A4R1HAZ5_9GAMM</name>
<dbReference type="OrthoDB" id="195616at2"/>
<sequence>MKKGAKKPLFLVIALALVYGIAQERGITLPGLAGQDQVSGEVSGNALQQAISNRKSDVQVRGEGVVVKVLPDDLDGSRHQRLLVKLPAGQTILIAHNIDLAPRVANLRAGDTLAFYGEYEWNEKGGVVHWTHHDPGGRHIGGWLEHQGKTYQ</sequence>
<gene>
    <name evidence="1" type="ORF">DFR30_0911</name>
</gene>
<dbReference type="InterPro" id="IPR021856">
    <property type="entry name" value="DUF3465"/>
</dbReference>
<evidence type="ECO:0000313" key="2">
    <source>
        <dbReference type="Proteomes" id="UP000295707"/>
    </source>
</evidence>
<accession>A0A4R1HAZ5</accession>
<protein>
    <submittedName>
        <fullName evidence="1">Uncharacterized protein DUF3465</fullName>
    </submittedName>
</protein>
<evidence type="ECO:0000313" key="1">
    <source>
        <dbReference type="EMBL" id="TCK17673.1"/>
    </source>
</evidence>
<comment type="caution">
    <text evidence="1">The sequence shown here is derived from an EMBL/GenBank/DDBJ whole genome shotgun (WGS) entry which is preliminary data.</text>
</comment>